<dbReference type="EMBL" id="CASHTH010002923">
    <property type="protein sequence ID" value="CAI8037305.1"/>
    <property type="molecule type" value="Genomic_DNA"/>
</dbReference>
<feature type="non-terminal residue" evidence="1">
    <location>
        <position position="105"/>
    </location>
</feature>
<evidence type="ECO:0000313" key="2">
    <source>
        <dbReference type="Proteomes" id="UP001174909"/>
    </source>
</evidence>
<gene>
    <name evidence="1" type="ORF">GBAR_LOCUS20848</name>
</gene>
<accession>A0AA35SWA1</accession>
<comment type="caution">
    <text evidence="1">The sequence shown here is derived from an EMBL/GenBank/DDBJ whole genome shotgun (WGS) entry which is preliminary data.</text>
</comment>
<dbReference type="AlphaFoldDB" id="A0AA35SWA1"/>
<dbReference type="Proteomes" id="UP001174909">
    <property type="component" value="Unassembled WGS sequence"/>
</dbReference>
<keyword evidence="2" id="KW-1185">Reference proteome</keyword>
<sequence length="105" mass="11685">ATYILVCFLCCRKSGANVGQHYSPKFLREDEEVDVTLDESSSPPRYSWLFTDTGDHRSSHGINVWRTSLVGRRRGGRADGSGRGDGGREDMAAFGQISTWPQFTI</sequence>
<name>A0AA35SWA1_GEOBA</name>
<protein>
    <submittedName>
        <fullName evidence="1">Uncharacterized protein</fullName>
    </submittedName>
</protein>
<evidence type="ECO:0000313" key="1">
    <source>
        <dbReference type="EMBL" id="CAI8037305.1"/>
    </source>
</evidence>
<reference evidence="1" key="1">
    <citation type="submission" date="2023-03" db="EMBL/GenBank/DDBJ databases">
        <authorList>
            <person name="Steffen K."/>
            <person name="Cardenas P."/>
        </authorList>
    </citation>
    <scope>NUCLEOTIDE SEQUENCE</scope>
</reference>
<organism evidence="1 2">
    <name type="scientific">Geodia barretti</name>
    <name type="common">Barrett's horny sponge</name>
    <dbReference type="NCBI Taxonomy" id="519541"/>
    <lineage>
        <taxon>Eukaryota</taxon>
        <taxon>Metazoa</taxon>
        <taxon>Porifera</taxon>
        <taxon>Demospongiae</taxon>
        <taxon>Heteroscleromorpha</taxon>
        <taxon>Tetractinellida</taxon>
        <taxon>Astrophorina</taxon>
        <taxon>Geodiidae</taxon>
        <taxon>Geodia</taxon>
    </lineage>
</organism>
<proteinExistence type="predicted"/>